<dbReference type="RefSeq" id="WP_344347256.1">
    <property type="nucleotide sequence ID" value="NZ_BAAASM010000009.1"/>
</dbReference>
<sequence>MTTTLEQPTGNVDTPEVETPAEPPRYMRRGKCDTGRPLCGKPARWYPAGWRCDEHRPSSR</sequence>
<comment type="caution">
    <text evidence="2">The sequence shown here is derived from an EMBL/GenBank/DDBJ whole genome shotgun (WGS) entry which is preliminary data.</text>
</comment>
<feature type="region of interest" description="Disordered" evidence="1">
    <location>
        <begin position="1"/>
        <end position="33"/>
    </location>
</feature>
<dbReference type="EMBL" id="JBHSOE010000003">
    <property type="protein sequence ID" value="MFC5654487.1"/>
    <property type="molecule type" value="Genomic_DNA"/>
</dbReference>
<keyword evidence="3" id="KW-1185">Reference proteome</keyword>
<evidence type="ECO:0000313" key="2">
    <source>
        <dbReference type="EMBL" id="MFC5654487.1"/>
    </source>
</evidence>
<protein>
    <submittedName>
        <fullName evidence="2">Uncharacterized protein</fullName>
    </submittedName>
</protein>
<evidence type="ECO:0000313" key="3">
    <source>
        <dbReference type="Proteomes" id="UP001596065"/>
    </source>
</evidence>
<gene>
    <name evidence="2" type="ORF">ACFP3J_03135</name>
</gene>
<accession>A0ABW0W8R1</accession>
<reference evidence="3" key="1">
    <citation type="journal article" date="2019" name="Int. J. Syst. Evol. Microbiol.">
        <title>The Global Catalogue of Microorganisms (GCM) 10K type strain sequencing project: providing services to taxonomists for standard genome sequencing and annotation.</title>
        <authorList>
            <consortium name="The Broad Institute Genomics Platform"/>
            <consortium name="The Broad Institute Genome Sequencing Center for Infectious Disease"/>
            <person name="Wu L."/>
            <person name="Ma J."/>
        </authorList>
    </citation>
    <scope>NUCLEOTIDE SEQUENCE [LARGE SCALE GENOMIC DNA]</scope>
    <source>
        <strain evidence="3">KCTC 5701</strain>
    </source>
</reference>
<feature type="compositionally biased region" description="Polar residues" evidence="1">
    <location>
        <begin position="1"/>
        <end position="12"/>
    </location>
</feature>
<name>A0ABW0W8R1_STRNO</name>
<evidence type="ECO:0000256" key="1">
    <source>
        <dbReference type="SAM" id="MobiDB-lite"/>
    </source>
</evidence>
<organism evidence="2 3">
    <name type="scientific">Streptomyces nogalater</name>
    <dbReference type="NCBI Taxonomy" id="38314"/>
    <lineage>
        <taxon>Bacteria</taxon>
        <taxon>Bacillati</taxon>
        <taxon>Actinomycetota</taxon>
        <taxon>Actinomycetes</taxon>
        <taxon>Kitasatosporales</taxon>
        <taxon>Streptomycetaceae</taxon>
        <taxon>Streptomyces</taxon>
    </lineage>
</organism>
<proteinExistence type="predicted"/>
<dbReference type="Proteomes" id="UP001596065">
    <property type="component" value="Unassembled WGS sequence"/>
</dbReference>